<dbReference type="EMBL" id="CASHTH010000075">
    <property type="protein sequence ID" value="CAI7990627.1"/>
    <property type="molecule type" value="Genomic_DNA"/>
</dbReference>
<sequence>MVLWVAAGTPLPLLYEPKSGDNVTDYAPILNTTSATLHTNRESTVQLLKYIPETSEVIGSTFSKTELAKDTRSVTAPLQLQTASRKVF</sequence>
<reference evidence="1" key="1">
    <citation type="submission" date="2023-03" db="EMBL/GenBank/DDBJ databases">
        <authorList>
            <person name="Steffen K."/>
            <person name="Cardenas P."/>
        </authorList>
    </citation>
    <scope>NUCLEOTIDE SEQUENCE</scope>
</reference>
<keyword evidence="2" id="KW-1185">Reference proteome</keyword>
<name>A0AA35QSR2_GEOBA</name>
<protein>
    <submittedName>
        <fullName evidence="1">Uncharacterized protein</fullName>
    </submittedName>
</protein>
<evidence type="ECO:0000313" key="1">
    <source>
        <dbReference type="EMBL" id="CAI7990627.1"/>
    </source>
</evidence>
<accession>A0AA35QSR2</accession>
<gene>
    <name evidence="1" type="ORF">GBAR_LOCUS511</name>
</gene>
<dbReference type="Proteomes" id="UP001174909">
    <property type="component" value="Unassembled WGS sequence"/>
</dbReference>
<evidence type="ECO:0000313" key="2">
    <source>
        <dbReference type="Proteomes" id="UP001174909"/>
    </source>
</evidence>
<dbReference type="AlphaFoldDB" id="A0AA35QSR2"/>
<organism evidence="1 2">
    <name type="scientific">Geodia barretti</name>
    <name type="common">Barrett's horny sponge</name>
    <dbReference type="NCBI Taxonomy" id="519541"/>
    <lineage>
        <taxon>Eukaryota</taxon>
        <taxon>Metazoa</taxon>
        <taxon>Porifera</taxon>
        <taxon>Demospongiae</taxon>
        <taxon>Heteroscleromorpha</taxon>
        <taxon>Tetractinellida</taxon>
        <taxon>Astrophorina</taxon>
        <taxon>Geodiidae</taxon>
        <taxon>Geodia</taxon>
    </lineage>
</organism>
<comment type="caution">
    <text evidence="1">The sequence shown here is derived from an EMBL/GenBank/DDBJ whole genome shotgun (WGS) entry which is preliminary data.</text>
</comment>
<proteinExistence type="predicted"/>